<evidence type="ECO:0000259" key="6">
    <source>
        <dbReference type="PROSITE" id="PS51005"/>
    </source>
</evidence>
<feature type="region of interest" description="Disordered" evidence="5">
    <location>
        <begin position="196"/>
        <end position="221"/>
    </location>
</feature>
<comment type="caution">
    <text evidence="7">The sequence shown here is derived from an EMBL/GenBank/DDBJ whole genome shotgun (WGS) entry which is preliminary data.</text>
</comment>
<dbReference type="InterPro" id="IPR036093">
    <property type="entry name" value="NAC_dom_sf"/>
</dbReference>
<dbReference type="PROSITE" id="PS51005">
    <property type="entry name" value="NAC"/>
    <property type="match status" value="1"/>
</dbReference>
<dbReference type="GO" id="GO:0005634">
    <property type="term" value="C:nucleus"/>
    <property type="evidence" value="ECO:0007669"/>
    <property type="project" value="UniProtKB-ARBA"/>
</dbReference>
<dbReference type="InterPro" id="IPR003441">
    <property type="entry name" value="NAC-dom"/>
</dbReference>
<dbReference type="Pfam" id="PF02365">
    <property type="entry name" value="NAM"/>
    <property type="match status" value="1"/>
</dbReference>
<gene>
    <name evidence="7" type="ORF">Fot_44209</name>
</gene>
<evidence type="ECO:0000313" key="8">
    <source>
        <dbReference type="Proteomes" id="UP001604277"/>
    </source>
</evidence>
<name>A0ABD1R2V2_9LAMI</name>
<evidence type="ECO:0000313" key="7">
    <source>
        <dbReference type="EMBL" id="KAL2482765.1"/>
    </source>
</evidence>
<proteinExistence type="predicted"/>
<evidence type="ECO:0000256" key="2">
    <source>
        <dbReference type="ARBA" id="ARBA00023125"/>
    </source>
</evidence>
<reference evidence="8" key="1">
    <citation type="submission" date="2024-07" db="EMBL/GenBank/DDBJ databases">
        <title>Two chromosome-level genome assemblies of Korean endemic species Abeliophyllum distichum and Forsythia ovata (Oleaceae).</title>
        <authorList>
            <person name="Jang H."/>
        </authorList>
    </citation>
    <scope>NUCLEOTIDE SEQUENCE [LARGE SCALE GENOMIC DNA]</scope>
</reference>
<protein>
    <submittedName>
        <fullName evidence="7">NAC domain-containing protein 92</fullName>
    </submittedName>
</protein>
<accession>A0ABD1R2V2</accession>
<sequence length="349" mass="40140">MDLPPGFRFHPTDEEIIIHYLVKKVLDRRFSSRAIEEADLNKCEPWDLTKKEKMGEKEWFFCKKDRKYPTGMRTNRATESGYWKATGKDREIYKGKKCLVGMKKTLVFYTGRAPKGERTNWVMHEYRLEPSFCSDNLPKTPKEDWVVCRIFHKNTGVLIRSHPGAELSRMNSSIEQHLLDSHTLPPLMDVSYNRPSSRFTTDEDDESIKLENSSPAIPEPNPNSYNQIGVPNSTFPCQASLDLPFQHQDRIGSMLSNRTIFPLRDFDQTGLRIVEQNQGILDPGRTTYKMEQFSTTSVSQDTAGLGMEMANEMTCVVSKGETEREKPFDDFEGLSFSPSMSDLDYLWSS</sequence>
<dbReference type="GO" id="GO:0000976">
    <property type="term" value="F:transcription cis-regulatory region binding"/>
    <property type="evidence" value="ECO:0007669"/>
    <property type="project" value="UniProtKB-ARBA"/>
</dbReference>
<keyword evidence="8" id="KW-1185">Reference proteome</keyword>
<dbReference type="PANTHER" id="PTHR31744">
    <property type="entry name" value="PROTEIN CUP-SHAPED COTYLEDON 2-RELATED"/>
    <property type="match status" value="1"/>
</dbReference>
<evidence type="ECO:0000256" key="1">
    <source>
        <dbReference type="ARBA" id="ARBA00023015"/>
    </source>
</evidence>
<evidence type="ECO:0000256" key="4">
    <source>
        <dbReference type="ARBA" id="ARBA00023242"/>
    </source>
</evidence>
<dbReference type="PANTHER" id="PTHR31744:SF92">
    <property type="entry name" value="NAC DOMAIN-CONTAINING PROTEIN 87"/>
    <property type="match status" value="1"/>
</dbReference>
<keyword evidence="2" id="KW-0238">DNA-binding</keyword>
<organism evidence="7 8">
    <name type="scientific">Forsythia ovata</name>
    <dbReference type="NCBI Taxonomy" id="205694"/>
    <lineage>
        <taxon>Eukaryota</taxon>
        <taxon>Viridiplantae</taxon>
        <taxon>Streptophyta</taxon>
        <taxon>Embryophyta</taxon>
        <taxon>Tracheophyta</taxon>
        <taxon>Spermatophyta</taxon>
        <taxon>Magnoliopsida</taxon>
        <taxon>eudicotyledons</taxon>
        <taxon>Gunneridae</taxon>
        <taxon>Pentapetalae</taxon>
        <taxon>asterids</taxon>
        <taxon>lamiids</taxon>
        <taxon>Lamiales</taxon>
        <taxon>Oleaceae</taxon>
        <taxon>Forsythieae</taxon>
        <taxon>Forsythia</taxon>
    </lineage>
</organism>
<feature type="domain" description="NAC" evidence="6">
    <location>
        <begin position="3"/>
        <end position="153"/>
    </location>
</feature>
<dbReference type="Gene3D" id="2.170.150.80">
    <property type="entry name" value="NAC domain"/>
    <property type="match status" value="1"/>
</dbReference>
<dbReference type="EMBL" id="JBFOLJ010000013">
    <property type="protein sequence ID" value="KAL2482765.1"/>
    <property type="molecule type" value="Genomic_DNA"/>
</dbReference>
<evidence type="ECO:0000256" key="5">
    <source>
        <dbReference type="SAM" id="MobiDB-lite"/>
    </source>
</evidence>
<dbReference type="SUPFAM" id="SSF101941">
    <property type="entry name" value="NAC domain"/>
    <property type="match status" value="1"/>
</dbReference>
<keyword evidence="1" id="KW-0805">Transcription regulation</keyword>
<keyword evidence="4" id="KW-0539">Nucleus</keyword>
<dbReference type="AlphaFoldDB" id="A0ABD1R2V2"/>
<dbReference type="Proteomes" id="UP001604277">
    <property type="component" value="Unassembled WGS sequence"/>
</dbReference>
<keyword evidence="3" id="KW-0804">Transcription</keyword>
<dbReference type="FunFam" id="2.170.150.80:FF:000006">
    <property type="entry name" value="NAC domain-containing protein 100-like"/>
    <property type="match status" value="1"/>
</dbReference>
<evidence type="ECO:0000256" key="3">
    <source>
        <dbReference type="ARBA" id="ARBA00023163"/>
    </source>
</evidence>